<dbReference type="RefSeq" id="WP_188973432.1">
    <property type="nucleotide sequence ID" value="NZ_BMKW01000023.1"/>
</dbReference>
<sequence>MLFSITANYTPQAINALMANPDANRAEAIKRLLEAAGGKLVSFYSTQAEGPGVLVICDLPDLAAAAAVGGVALAGGAIHNYRLTRLMTPDEVKPIRHKAAQLKAAYAPPS</sequence>
<dbReference type="Pfam" id="PF08734">
    <property type="entry name" value="GYD"/>
    <property type="match status" value="1"/>
</dbReference>
<evidence type="ECO:0000313" key="2">
    <source>
        <dbReference type="Proteomes" id="UP000661507"/>
    </source>
</evidence>
<evidence type="ECO:0000313" key="1">
    <source>
        <dbReference type="EMBL" id="GGJ42547.1"/>
    </source>
</evidence>
<gene>
    <name evidence="1" type="ORF">GCM10011320_57790</name>
</gene>
<name>A0A917L4W1_9PROT</name>
<keyword evidence="2" id="KW-1185">Reference proteome</keyword>
<organism evidence="1 2">
    <name type="scientific">Neoroseomonas lacus</name>
    <dbReference type="NCBI Taxonomy" id="287609"/>
    <lineage>
        <taxon>Bacteria</taxon>
        <taxon>Pseudomonadati</taxon>
        <taxon>Pseudomonadota</taxon>
        <taxon>Alphaproteobacteria</taxon>
        <taxon>Acetobacterales</taxon>
        <taxon>Acetobacteraceae</taxon>
        <taxon>Neoroseomonas</taxon>
    </lineage>
</organism>
<dbReference type="InterPro" id="IPR014845">
    <property type="entry name" value="GYD/TTHA1554"/>
</dbReference>
<reference evidence="1" key="2">
    <citation type="submission" date="2020-09" db="EMBL/GenBank/DDBJ databases">
        <authorList>
            <person name="Sun Q."/>
            <person name="Zhou Y."/>
        </authorList>
    </citation>
    <scope>NUCLEOTIDE SEQUENCE</scope>
    <source>
        <strain evidence="1">CGMCC 1.3617</strain>
    </source>
</reference>
<proteinExistence type="predicted"/>
<dbReference type="AlphaFoldDB" id="A0A917L4W1"/>
<comment type="caution">
    <text evidence="1">The sequence shown here is derived from an EMBL/GenBank/DDBJ whole genome shotgun (WGS) entry which is preliminary data.</text>
</comment>
<accession>A0A917L4W1</accession>
<dbReference type="EMBL" id="BMKW01000023">
    <property type="protein sequence ID" value="GGJ42547.1"/>
    <property type="molecule type" value="Genomic_DNA"/>
</dbReference>
<dbReference type="Proteomes" id="UP000661507">
    <property type="component" value="Unassembled WGS sequence"/>
</dbReference>
<reference evidence="1" key="1">
    <citation type="journal article" date="2014" name="Int. J. Syst. Evol. Microbiol.">
        <title>Complete genome sequence of Corynebacterium casei LMG S-19264T (=DSM 44701T), isolated from a smear-ripened cheese.</title>
        <authorList>
            <consortium name="US DOE Joint Genome Institute (JGI-PGF)"/>
            <person name="Walter F."/>
            <person name="Albersmeier A."/>
            <person name="Kalinowski J."/>
            <person name="Ruckert C."/>
        </authorList>
    </citation>
    <scope>NUCLEOTIDE SEQUENCE</scope>
    <source>
        <strain evidence="1">CGMCC 1.3617</strain>
    </source>
</reference>
<protein>
    <submittedName>
        <fullName evidence="1">GYD domain-containing protein</fullName>
    </submittedName>
</protein>